<dbReference type="PIRSF" id="PIRSF001390">
    <property type="entry name" value="Dipicolinate_synth_subunit_B"/>
    <property type="match status" value="1"/>
</dbReference>
<dbReference type="RefSeq" id="WP_021633806.1">
    <property type="nucleotide sequence ID" value="NZ_CAMAZV010000043.1"/>
</dbReference>
<sequence>MDLKGKKIGVALTGSFCTFEKIFKEMEKLAQLGADIYPLFSNASQSIENRFGKPEEFMERAAKIAGREPICSIEAAEPIGPKGYLDIMAILPCTGNTAAKLANGITDTPVLMGAKAHLRNNKPLLIFISTNDGLGMNMKNIGLLLNTKNIYFVPFGQDNPEKKPNSLVAHADRLIPALMQALDHKQIQPLLVDYGET</sequence>
<evidence type="ECO:0000259" key="1">
    <source>
        <dbReference type="Pfam" id="PF02441"/>
    </source>
</evidence>
<dbReference type="InterPro" id="IPR014214">
    <property type="entry name" value="Dipicolinic_acid_synth_B"/>
</dbReference>
<dbReference type="InterPro" id="IPR003382">
    <property type="entry name" value="Flavoprotein"/>
</dbReference>
<dbReference type="EMBL" id="QVLV01000011">
    <property type="protein sequence ID" value="RGE58492.1"/>
    <property type="molecule type" value="Genomic_DNA"/>
</dbReference>
<dbReference type="NCBIfam" id="TIGR02852">
    <property type="entry name" value="spore_dpaB"/>
    <property type="match status" value="1"/>
</dbReference>
<dbReference type="GO" id="GO:0003824">
    <property type="term" value="F:catalytic activity"/>
    <property type="evidence" value="ECO:0007669"/>
    <property type="project" value="InterPro"/>
</dbReference>
<feature type="domain" description="Flavoprotein" evidence="1">
    <location>
        <begin position="6"/>
        <end position="167"/>
    </location>
</feature>
<dbReference type="AlphaFoldDB" id="A0A3E3I1R1"/>
<protein>
    <submittedName>
        <fullName evidence="2">Dipicolinate synthase subunit B</fullName>
    </submittedName>
</protein>
<dbReference type="NCBIfam" id="NF006161">
    <property type="entry name" value="PRK08305.1"/>
    <property type="match status" value="1"/>
</dbReference>
<reference evidence="2" key="1">
    <citation type="submission" date="2018-08" db="EMBL/GenBank/DDBJ databases">
        <title>A genome reference for cultivated species of the human gut microbiota.</title>
        <authorList>
            <person name="Zou Y."/>
            <person name="Xue W."/>
            <person name="Luo G."/>
        </authorList>
    </citation>
    <scope>NUCLEOTIDE SEQUENCE [LARGE SCALE GENOMIC DNA]</scope>
    <source>
        <strain evidence="2">TF05-5AC</strain>
    </source>
</reference>
<evidence type="ECO:0000313" key="2">
    <source>
        <dbReference type="EMBL" id="RGE58492.1"/>
    </source>
</evidence>
<dbReference type="SUPFAM" id="SSF52507">
    <property type="entry name" value="Homo-oligomeric flavin-containing Cys decarboxylases, HFCD"/>
    <property type="match status" value="1"/>
</dbReference>
<organism evidence="2 3">
    <name type="scientific">Eisenbergiella massiliensis</name>
    <dbReference type="NCBI Taxonomy" id="1720294"/>
    <lineage>
        <taxon>Bacteria</taxon>
        <taxon>Bacillati</taxon>
        <taxon>Bacillota</taxon>
        <taxon>Clostridia</taxon>
        <taxon>Lachnospirales</taxon>
        <taxon>Lachnospiraceae</taxon>
        <taxon>Eisenbergiella</taxon>
    </lineage>
</organism>
<evidence type="ECO:0000313" key="3">
    <source>
        <dbReference type="Proteomes" id="UP000260812"/>
    </source>
</evidence>
<accession>A0A3E3I1R1</accession>
<keyword evidence="3" id="KW-1185">Reference proteome</keyword>
<name>A0A3E3I1R1_9FIRM</name>
<comment type="caution">
    <text evidence="2">The sequence shown here is derived from an EMBL/GenBank/DDBJ whole genome shotgun (WGS) entry which is preliminary data.</text>
</comment>
<dbReference type="InterPro" id="IPR036551">
    <property type="entry name" value="Flavin_trans-like"/>
</dbReference>
<gene>
    <name evidence="2" type="ORF">DXC51_16435</name>
</gene>
<dbReference type="GeneID" id="86051697"/>
<dbReference type="GeneID" id="97988414"/>
<dbReference type="Pfam" id="PF02441">
    <property type="entry name" value="Flavoprotein"/>
    <property type="match status" value="1"/>
</dbReference>
<dbReference type="Proteomes" id="UP000260812">
    <property type="component" value="Unassembled WGS sequence"/>
</dbReference>
<proteinExistence type="predicted"/>
<dbReference type="Gene3D" id="3.40.50.1950">
    <property type="entry name" value="Flavin prenyltransferase-like"/>
    <property type="match status" value="1"/>
</dbReference>